<evidence type="ECO:0000313" key="2">
    <source>
        <dbReference type="Proteomes" id="UP001228504"/>
    </source>
</evidence>
<dbReference type="Proteomes" id="UP001228504">
    <property type="component" value="Unassembled WGS sequence"/>
</dbReference>
<protein>
    <submittedName>
        <fullName evidence="1">Glycine cleavage system aminomethyltransferase T</fullName>
    </submittedName>
</protein>
<dbReference type="RefSeq" id="WP_307484203.1">
    <property type="nucleotide sequence ID" value="NZ_JAUSUF010000002.1"/>
</dbReference>
<proteinExistence type="predicted"/>
<dbReference type="EMBL" id="JAUSUF010000002">
    <property type="protein sequence ID" value="MDQ0149143.1"/>
    <property type="molecule type" value="Genomic_DNA"/>
</dbReference>
<keyword evidence="2" id="KW-1185">Reference proteome</keyword>
<accession>A0ABT9US54</accession>
<comment type="caution">
    <text evidence="1">The sequence shown here is derived from an EMBL/GenBank/DDBJ whole genome shotgun (WGS) entry which is preliminary data.</text>
</comment>
<name>A0ABT9US54_9FIRM</name>
<evidence type="ECO:0000313" key="1">
    <source>
        <dbReference type="EMBL" id="MDQ0149143.1"/>
    </source>
</evidence>
<gene>
    <name evidence="1" type="ORF">J2S18_001073</name>
</gene>
<reference evidence="1 2" key="1">
    <citation type="submission" date="2023-07" db="EMBL/GenBank/DDBJ databases">
        <title>Genomic Encyclopedia of Type Strains, Phase IV (KMG-IV): sequencing the most valuable type-strain genomes for metagenomic binning, comparative biology and taxonomic classification.</title>
        <authorList>
            <person name="Goeker M."/>
        </authorList>
    </citation>
    <scope>NUCLEOTIDE SEQUENCE [LARGE SCALE GENOMIC DNA]</scope>
    <source>
        <strain evidence="1 2">DSM 20694</strain>
    </source>
</reference>
<organism evidence="1 2">
    <name type="scientific">Eubacterium multiforme</name>
    <dbReference type="NCBI Taxonomy" id="83339"/>
    <lineage>
        <taxon>Bacteria</taxon>
        <taxon>Bacillati</taxon>
        <taxon>Bacillota</taxon>
        <taxon>Clostridia</taxon>
        <taxon>Eubacteriales</taxon>
        <taxon>Eubacteriaceae</taxon>
        <taxon>Eubacterium</taxon>
    </lineage>
</organism>
<sequence>MNKVNYEMWLVYTNEEGMVLVTDDYNEAVTTYESEKERTKDWCNKNLEFCGEERVILAKVEKQLFYREMNKEELRTLQNNTEEQLDLDVEYGLLEEVEYIK</sequence>